<name>A0ABN9XUA2_9DINO</name>
<keyword evidence="2" id="KW-1133">Transmembrane helix</keyword>
<proteinExistence type="predicted"/>
<evidence type="ECO:0000256" key="1">
    <source>
        <dbReference type="SAM" id="MobiDB-lite"/>
    </source>
</evidence>
<accession>A0ABN9XUA2</accession>
<feature type="region of interest" description="Disordered" evidence="1">
    <location>
        <begin position="1"/>
        <end position="57"/>
    </location>
</feature>
<dbReference type="EMBL" id="CAUYUJ010021258">
    <property type="protein sequence ID" value="CAK0903556.1"/>
    <property type="molecule type" value="Genomic_DNA"/>
</dbReference>
<feature type="transmembrane region" description="Helical" evidence="2">
    <location>
        <begin position="61"/>
        <end position="82"/>
    </location>
</feature>
<comment type="caution">
    <text evidence="3">The sequence shown here is derived from an EMBL/GenBank/DDBJ whole genome shotgun (WGS) entry which is preliminary data.</text>
</comment>
<dbReference type="Proteomes" id="UP001189429">
    <property type="component" value="Unassembled WGS sequence"/>
</dbReference>
<keyword evidence="2" id="KW-0472">Membrane</keyword>
<keyword evidence="4" id="KW-1185">Reference proteome</keyword>
<sequence>MAADDKASATAAVSGGSEEKTSAEPKVAGASPARDSTPAPKDKKKSPQEVSQPEGTSTSTILIVVTIIVAIIGAVGGVYYWWNLPKEGELTKSTWDDATSGKTVFVKFLAPW</sequence>
<evidence type="ECO:0000256" key="2">
    <source>
        <dbReference type="SAM" id="Phobius"/>
    </source>
</evidence>
<evidence type="ECO:0000313" key="3">
    <source>
        <dbReference type="EMBL" id="CAK0903556.1"/>
    </source>
</evidence>
<reference evidence="3" key="1">
    <citation type="submission" date="2023-10" db="EMBL/GenBank/DDBJ databases">
        <authorList>
            <person name="Chen Y."/>
            <person name="Shah S."/>
            <person name="Dougan E. K."/>
            <person name="Thang M."/>
            <person name="Chan C."/>
        </authorList>
    </citation>
    <scope>NUCLEOTIDE SEQUENCE [LARGE SCALE GENOMIC DNA]</scope>
</reference>
<keyword evidence="2" id="KW-0812">Transmembrane</keyword>
<protein>
    <submittedName>
        <fullName evidence="3">Uncharacterized protein</fullName>
    </submittedName>
</protein>
<gene>
    <name evidence="3" type="ORF">PCOR1329_LOCUS79851</name>
</gene>
<organism evidence="3 4">
    <name type="scientific">Prorocentrum cordatum</name>
    <dbReference type="NCBI Taxonomy" id="2364126"/>
    <lineage>
        <taxon>Eukaryota</taxon>
        <taxon>Sar</taxon>
        <taxon>Alveolata</taxon>
        <taxon>Dinophyceae</taxon>
        <taxon>Prorocentrales</taxon>
        <taxon>Prorocentraceae</taxon>
        <taxon>Prorocentrum</taxon>
    </lineage>
</organism>
<evidence type="ECO:0000313" key="4">
    <source>
        <dbReference type="Proteomes" id="UP001189429"/>
    </source>
</evidence>